<sequence>MDKIQAMSTFVAVVEAGSFVRAMSALGISKAAVSRHVAELEQHLETRLLQRTTRRLSLTTEGQRYFERCKEVLAAIHEAESEIRSRSGEAYGRLRVCVPYTFGNLHLAPLWGRFLAENPQVQLDVVLSDRMVDLVEEGYDMAVRVGILNDSALISRRLASTRLVMCASPEYLRLHGTPRTLQDLAHHETILYSYTYPTRTGEWSFDGPDGRETVRINTRLFANNGDTCQQAALDGQGIALQPDFMVHQELRDGRLVQILSQYQTGERNIYVLYPTRKLLPVKVRRLVDFLVQGLANPVWYGWEEEVNARPATQSAARTDLR</sequence>
<organism evidence="6 7">
    <name type="scientific">Lautropia dentalis</name>
    <dbReference type="NCBI Taxonomy" id="2490857"/>
    <lineage>
        <taxon>Bacteria</taxon>
        <taxon>Pseudomonadati</taxon>
        <taxon>Pseudomonadota</taxon>
        <taxon>Betaproteobacteria</taxon>
        <taxon>Burkholderiales</taxon>
        <taxon>Burkholderiaceae</taxon>
        <taxon>Lautropia</taxon>
    </lineage>
</organism>
<feature type="domain" description="HTH lysR-type" evidence="5">
    <location>
        <begin position="1"/>
        <end position="59"/>
    </location>
</feature>
<gene>
    <name evidence="6" type="ORF">EHV23_11930</name>
</gene>
<dbReference type="InterPro" id="IPR058163">
    <property type="entry name" value="LysR-type_TF_proteobact-type"/>
</dbReference>
<name>A0A3R8MWP5_9BURK</name>
<dbReference type="FunFam" id="3.40.190.290:FF:000001">
    <property type="entry name" value="Transcriptional regulator, LysR family"/>
    <property type="match status" value="1"/>
</dbReference>
<keyword evidence="3" id="KW-0238">DNA-binding</keyword>
<dbReference type="PANTHER" id="PTHR30537">
    <property type="entry name" value="HTH-TYPE TRANSCRIPTIONAL REGULATOR"/>
    <property type="match status" value="1"/>
</dbReference>
<dbReference type="Gene3D" id="3.40.190.290">
    <property type="match status" value="1"/>
</dbReference>
<dbReference type="InterPro" id="IPR036388">
    <property type="entry name" value="WH-like_DNA-bd_sf"/>
</dbReference>
<dbReference type="GO" id="GO:0003700">
    <property type="term" value="F:DNA-binding transcription factor activity"/>
    <property type="evidence" value="ECO:0007669"/>
    <property type="project" value="InterPro"/>
</dbReference>
<accession>A0A3R8MWP5</accession>
<dbReference type="GO" id="GO:0006351">
    <property type="term" value="P:DNA-templated transcription"/>
    <property type="evidence" value="ECO:0007669"/>
    <property type="project" value="TreeGrafter"/>
</dbReference>
<keyword evidence="7" id="KW-1185">Reference proteome</keyword>
<evidence type="ECO:0000256" key="4">
    <source>
        <dbReference type="ARBA" id="ARBA00023163"/>
    </source>
</evidence>
<dbReference type="Pfam" id="PF03466">
    <property type="entry name" value="LysR_substrate"/>
    <property type="match status" value="1"/>
</dbReference>
<evidence type="ECO:0000256" key="2">
    <source>
        <dbReference type="ARBA" id="ARBA00023015"/>
    </source>
</evidence>
<dbReference type="EMBL" id="RRUE01000002">
    <property type="protein sequence ID" value="RRN44084.1"/>
    <property type="molecule type" value="Genomic_DNA"/>
</dbReference>
<dbReference type="RefSeq" id="WP_125096278.1">
    <property type="nucleotide sequence ID" value="NZ_RRUE01000002.1"/>
</dbReference>
<dbReference type="PANTHER" id="PTHR30537:SF5">
    <property type="entry name" value="HTH-TYPE TRANSCRIPTIONAL ACTIVATOR TTDR-RELATED"/>
    <property type="match status" value="1"/>
</dbReference>
<comment type="similarity">
    <text evidence="1">Belongs to the LysR transcriptional regulatory family.</text>
</comment>
<comment type="caution">
    <text evidence="6">The sequence shown here is derived from an EMBL/GenBank/DDBJ whole genome shotgun (WGS) entry which is preliminary data.</text>
</comment>
<dbReference type="Proteomes" id="UP000270261">
    <property type="component" value="Unassembled WGS sequence"/>
</dbReference>
<reference evidence="6 7" key="1">
    <citation type="submission" date="2018-11" db="EMBL/GenBank/DDBJ databases">
        <title>Genome sequencing of Lautropia sp. KCOM 2505 (= ChDC F240).</title>
        <authorList>
            <person name="Kook J.-K."/>
            <person name="Park S.-N."/>
            <person name="Lim Y.K."/>
        </authorList>
    </citation>
    <scope>NUCLEOTIDE SEQUENCE [LARGE SCALE GENOMIC DNA]</scope>
    <source>
        <strain evidence="6 7">KCOM 2505</strain>
    </source>
</reference>
<dbReference type="OrthoDB" id="9026421at2"/>
<evidence type="ECO:0000313" key="7">
    <source>
        <dbReference type="Proteomes" id="UP000270261"/>
    </source>
</evidence>
<dbReference type="InterPro" id="IPR036390">
    <property type="entry name" value="WH_DNA-bd_sf"/>
</dbReference>
<dbReference type="GO" id="GO:0043565">
    <property type="term" value="F:sequence-specific DNA binding"/>
    <property type="evidence" value="ECO:0007669"/>
    <property type="project" value="TreeGrafter"/>
</dbReference>
<evidence type="ECO:0000313" key="6">
    <source>
        <dbReference type="EMBL" id="RRN44084.1"/>
    </source>
</evidence>
<dbReference type="SUPFAM" id="SSF46785">
    <property type="entry name" value="Winged helix' DNA-binding domain"/>
    <property type="match status" value="1"/>
</dbReference>
<evidence type="ECO:0000256" key="3">
    <source>
        <dbReference type="ARBA" id="ARBA00023125"/>
    </source>
</evidence>
<protein>
    <submittedName>
        <fullName evidence="6">LysR family transcriptional regulator</fullName>
    </submittedName>
</protein>
<dbReference type="SUPFAM" id="SSF53850">
    <property type="entry name" value="Periplasmic binding protein-like II"/>
    <property type="match status" value="1"/>
</dbReference>
<dbReference type="AlphaFoldDB" id="A0A3R8MWP5"/>
<dbReference type="InterPro" id="IPR005119">
    <property type="entry name" value="LysR_subst-bd"/>
</dbReference>
<dbReference type="FunFam" id="1.10.10.10:FF:000001">
    <property type="entry name" value="LysR family transcriptional regulator"/>
    <property type="match status" value="1"/>
</dbReference>
<evidence type="ECO:0000259" key="5">
    <source>
        <dbReference type="PROSITE" id="PS50931"/>
    </source>
</evidence>
<evidence type="ECO:0000256" key="1">
    <source>
        <dbReference type="ARBA" id="ARBA00009437"/>
    </source>
</evidence>
<dbReference type="InterPro" id="IPR000847">
    <property type="entry name" value="LysR_HTH_N"/>
</dbReference>
<dbReference type="Pfam" id="PF00126">
    <property type="entry name" value="HTH_1"/>
    <property type="match status" value="1"/>
</dbReference>
<dbReference type="Gene3D" id="1.10.10.10">
    <property type="entry name" value="Winged helix-like DNA-binding domain superfamily/Winged helix DNA-binding domain"/>
    <property type="match status" value="1"/>
</dbReference>
<proteinExistence type="inferred from homology"/>
<keyword evidence="2" id="KW-0805">Transcription regulation</keyword>
<keyword evidence="4" id="KW-0804">Transcription</keyword>
<dbReference type="CDD" id="cd08422">
    <property type="entry name" value="PBP2_CrgA_like"/>
    <property type="match status" value="1"/>
</dbReference>
<dbReference type="PROSITE" id="PS50931">
    <property type="entry name" value="HTH_LYSR"/>
    <property type="match status" value="1"/>
</dbReference>